<name>A0A9P8JZH9_AURME</name>
<feature type="compositionally biased region" description="Basic and acidic residues" evidence="1">
    <location>
        <begin position="254"/>
        <end position="269"/>
    </location>
</feature>
<sequence>MANNPPQPSLWWNVFHRSALVFVATCITICIAIAAIPVLFVMFILVAVSPESFSNLSIGGDTVRIRLDLNVTYGPQRQRTRRTSPRPTSPQDNQPSSPQSPSSPAYGWACQYNSQQAAPLATTFAVQQPYIWQSTSSYVPSNANIYSSMPPYLPPISEPGHRPPLPQYGAYTSMDPSPSFRASPIPPPPAGRFVRTNSNISWTADDRLPPSRPGDTTIPTPSGSRRRSTAESMPGLVPVVNDESDDEILPVYDRPPEYDDERHSQPSSR</sequence>
<feature type="region of interest" description="Disordered" evidence="1">
    <location>
        <begin position="188"/>
        <end position="269"/>
    </location>
</feature>
<proteinExistence type="predicted"/>
<dbReference type="EMBL" id="JAHFXS010000255">
    <property type="protein sequence ID" value="KAG9987059.1"/>
    <property type="molecule type" value="Genomic_DNA"/>
</dbReference>
<reference evidence="3" key="2">
    <citation type="submission" date="2021-08" db="EMBL/GenBank/DDBJ databases">
        <authorList>
            <person name="Gostincar C."/>
            <person name="Sun X."/>
            <person name="Song Z."/>
            <person name="Gunde-Cimerman N."/>
        </authorList>
    </citation>
    <scope>NUCLEOTIDE SEQUENCE</scope>
    <source>
        <strain evidence="3">EXF-9298</strain>
    </source>
</reference>
<keyword evidence="2" id="KW-1133">Transmembrane helix</keyword>
<protein>
    <submittedName>
        <fullName evidence="3">Uncharacterized protein</fullName>
    </submittedName>
</protein>
<feature type="transmembrane region" description="Helical" evidence="2">
    <location>
        <begin position="20"/>
        <end position="48"/>
    </location>
</feature>
<evidence type="ECO:0000256" key="1">
    <source>
        <dbReference type="SAM" id="MobiDB-lite"/>
    </source>
</evidence>
<gene>
    <name evidence="3" type="ORF">KCU98_g3607</name>
</gene>
<dbReference type="Proteomes" id="UP000729357">
    <property type="component" value="Unassembled WGS sequence"/>
</dbReference>
<keyword evidence="2" id="KW-0472">Membrane</keyword>
<organism evidence="3 4">
    <name type="scientific">Aureobasidium melanogenum</name>
    <name type="common">Aureobasidium pullulans var. melanogenum</name>
    <dbReference type="NCBI Taxonomy" id="46634"/>
    <lineage>
        <taxon>Eukaryota</taxon>
        <taxon>Fungi</taxon>
        <taxon>Dikarya</taxon>
        <taxon>Ascomycota</taxon>
        <taxon>Pezizomycotina</taxon>
        <taxon>Dothideomycetes</taxon>
        <taxon>Dothideomycetidae</taxon>
        <taxon>Dothideales</taxon>
        <taxon>Saccotheciaceae</taxon>
        <taxon>Aureobasidium</taxon>
    </lineage>
</organism>
<keyword evidence="2" id="KW-0812">Transmembrane</keyword>
<comment type="caution">
    <text evidence="3">The sequence shown here is derived from an EMBL/GenBank/DDBJ whole genome shotgun (WGS) entry which is preliminary data.</text>
</comment>
<feature type="region of interest" description="Disordered" evidence="1">
    <location>
        <begin position="74"/>
        <end position="105"/>
    </location>
</feature>
<accession>A0A9P8JZH9</accession>
<evidence type="ECO:0000256" key="2">
    <source>
        <dbReference type="SAM" id="Phobius"/>
    </source>
</evidence>
<feature type="non-terminal residue" evidence="3">
    <location>
        <position position="269"/>
    </location>
</feature>
<evidence type="ECO:0000313" key="4">
    <source>
        <dbReference type="Proteomes" id="UP000729357"/>
    </source>
</evidence>
<dbReference type="AlphaFoldDB" id="A0A9P8JZH9"/>
<keyword evidence="4" id="KW-1185">Reference proteome</keyword>
<evidence type="ECO:0000313" key="3">
    <source>
        <dbReference type="EMBL" id="KAG9987059.1"/>
    </source>
</evidence>
<reference evidence="3" key="1">
    <citation type="journal article" date="2021" name="J Fungi (Basel)">
        <title>Virulence traits and population genomics of the black yeast Aureobasidium melanogenum.</title>
        <authorList>
            <person name="Cernosa A."/>
            <person name="Sun X."/>
            <person name="Gostincar C."/>
            <person name="Fang C."/>
            <person name="Gunde-Cimerman N."/>
            <person name="Song Z."/>
        </authorList>
    </citation>
    <scope>NUCLEOTIDE SEQUENCE</scope>
    <source>
        <strain evidence="3">EXF-9298</strain>
    </source>
</reference>
<feature type="compositionally biased region" description="Low complexity" evidence="1">
    <location>
        <begin position="85"/>
        <end position="104"/>
    </location>
</feature>